<dbReference type="InterPro" id="IPR030923">
    <property type="entry name" value="LptG"/>
</dbReference>
<accession>A0ABP7TMB3</accession>
<keyword evidence="8" id="KW-1185">Reference proteome</keyword>
<keyword evidence="2" id="KW-1003">Cell membrane</keyword>
<evidence type="ECO:0000256" key="4">
    <source>
        <dbReference type="ARBA" id="ARBA00022989"/>
    </source>
</evidence>
<gene>
    <name evidence="7" type="primary">lptG</name>
    <name evidence="7" type="ORF">GCM10022281_04160</name>
</gene>
<dbReference type="InterPro" id="IPR005495">
    <property type="entry name" value="LptG/LptF_permease"/>
</dbReference>
<feature type="transmembrane region" description="Helical" evidence="6">
    <location>
        <begin position="338"/>
        <end position="361"/>
    </location>
</feature>
<evidence type="ECO:0000313" key="7">
    <source>
        <dbReference type="EMBL" id="GAA4028438.1"/>
    </source>
</evidence>
<dbReference type="PANTHER" id="PTHR33529">
    <property type="entry name" value="SLR0882 PROTEIN-RELATED"/>
    <property type="match status" value="1"/>
</dbReference>
<comment type="caution">
    <text evidence="7">The sequence shown here is derived from an EMBL/GenBank/DDBJ whole genome shotgun (WGS) entry which is preliminary data.</text>
</comment>
<proteinExistence type="predicted"/>
<sequence length="365" mass="39938">MINLNFFPSKRLARYTVWLYISRSLAVLLSLSLVLMMLNLLSESGKILAVPGNSEAELWRYVGYRLPQLISFAFPFSFLLGALITFTTLNQSSEVVAMKAAGLSAHQLLAPLMAASLALSAFSFFFNEMVVVKGTRQLSAWQDNDYKAVPPDSGILSNVWVVAGDDLVQARIVTGRAPNVQLRGVRIFERQNNTIERIVDAERARPYAGGWILENVSTYDSQMSAVLRRPSVRALEGVEPQRFTLAKVDPNAQDYETLSRNIGEMTLAGVNTATARTGLFHKISQPLSSVLMPLLAAIAAFGLARSGKVLVRAVIGMALGFAYFVIDNFGVAMGNVGAYPPLLAAWAPFLLFLLIGETVLIRSEE</sequence>
<keyword evidence="5 6" id="KW-0472">Membrane</keyword>
<name>A0ABP7TMB3_9SPHN</name>
<dbReference type="Proteomes" id="UP001424459">
    <property type="component" value="Unassembled WGS sequence"/>
</dbReference>
<feature type="transmembrane region" description="Helical" evidence="6">
    <location>
        <begin position="20"/>
        <end position="41"/>
    </location>
</feature>
<dbReference type="PANTHER" id="PTHR33529:SF2">
    <property type="entry name" value="LIPOPOLYSACCHARIDE EXPORT SYSTEM PERMEASE PROTEIN LPTG"/>
    <property type="match status" value="1"/>
</dbReference>
<evidence type="ECO:0000256" key="5">
    <source>
        <dbReference type="ARBA" id="ARBA00023136"/>
    </source>
</evidence>
<dbReference type="NCBIfam" id="TIGR04408">
    <property type="entry name" value="LptG_lptG"/>
    <property type="match status" value="1"/>
</dbReference>
<evidence type="ECO:0000313" key="8">
    <source>
        <dbReference type="Proteomes" id="UP001424459"/>
    </source>
</evidence>
<feature type="transmembrane region" description="Helical" evidence="6">
    <location>
        <begin position="69"/>
        <end position="88"/>
    </location>
</feature>
<dbReference type="Pfam" id="PF03739">
    <property type="entry name" value="LptF_LptG"/>
    <property type="match status" value="1"/>
</dbReference>
<feature type="transmembrane region" description="Helical" evidence="6">
    <location>
        <begin position="309"/>
        <end position="326"/>
    </location>
</feature>
<evidence type="ECO:0000256" key="6">
    <source>
        <dbReference type="SAM" id="Phobius"/>
    </source>
</evidence>
<keyword evidence="3 6" id="KW-0812">Transmembrane</keyword>
<feature type="transmembrane region" description="Helical" evidence="6">
    <location>
        <begin position="108"/>
        <end position="126"/>
    </location>
</feature>
<dbReference type="RefSeq" id="WP_344695318.1">
    <property type="nucleotide sequence ID" value="NZ_BAABBR010000001.1"/>
</dbReference>
<dbReference type="EMBL" id="BAABBR010000001">
    <property type="protein sequence ID" value="GAA4028438.1"/>
    <property type="molecule type" value="Genomic_DNA"/>
</dbReference>
<protein>
    <submittedName>
        <fullName evidence="7">LPS export ABC transporter permease LptG</fullName>
    </submittedName>
</protein>
<comment type="subcellular location">
    <subcellularLocation>
        <location evidence="1">Cell membrane</location>
        <topology evidence="1">Multi-pass membrane protein</topology>
    </subcellularLocation>
</comment>
<reference evidence="8" key="1">
    <citation type="journal article" date="2019" name="Int. J. Syst. Evol. Microbiol.">
        <title>The Global Catalogue of Microorganisms (GCM) 10K type strain sequencing project: providing services to taxonomists for standard genome sequencing and annotation.</title>
        <authorList>
            <consortium name="The Broad Institute Genomics Platform"/>
            <consortium name="The Broad Institute Genome Sequencing Center for Infectious Disease"/>
            <person name="Wu L."/>
            <person name="Ma J."/>
        </authorList>
    </citation>
    <scope>NUCLEOTIDE SEQUENCE [LARGE SCALE GENOMIC DNA]</scope>
    <source>
        <strain evidence="8">JCM 17564</strain>
    </source>
</reference>
<keyword evidence="4 6" id="KW-1133">Transmembrane helix</keyword>
<evidence type="ECO:0000256" key="3">
    <source>
        <dbReference type="ARBA" id="ARBA00022692"/>
    </source>
</evidence>
<evidence type="ECO:0000256" key="1">
    <source>
        <dbReference type="ARBA" id="ARBA00004651"/>
    </source>
</evidence>
<evidence type="ECO:0000256" key="2">
    <source>
        <dbReference type="ARBA" id="ARBA00022475"/>
    </source>
</evidence>
<organism evidence="7 8">
    <name type="scientific">Sphingomonas rosea</name>
    <dbReference type="NCBI Taxonomy" id="335605"/>
    <lineage>
        <taxon>Bacteria</taxon>
        <taxon>Pseudomonadati</taxon>
        <taxon>Pseudomonadota</taxon>
        <taxon>Alphaproteobacteria</taxon>
        <taxon>Sphingomonadales</taxon>
        <taxon>Sphingomonadaceae</taxon>
        <taxon>Sphingomonas</taxon>
    </lineage>
</organism>